<dbReference type="InterPro" id="IPR013083">
    <property type="entry name" value="Znf_RING/FYVE/PHD"/>
</dbReference>
<dbReference type="InterPro" id="IPR003613">
    <property type="entry name" value="Ubox_domain"/>
</dbReference>
<comment type="catalytic activity">
    <reaction evidence="1">
        <text>S-ubiquitinyl-[E2 ubiquitin-conjugating enzyme]-L-cysteine + [acceptor protein]-L-lysine = [E2 ubiquitin-conjugating enzyme]-L-cysteine + N(6)-ubiquitinyl-[acceptor protein]-L-lysine.</text>
        <dbReference type="EC" id="2.3.2.27"/>
    </reaction>
</comment>
<evidence type="ECO:0000256" key="5">
    <source>
        <dbReference type="ARBA" id="ARBA00022786"/>
    </source>
</evidence>
<dbReference type="InterPro" id="IPR045210">
    <property type="entry name" value="RING-Ubox_PUB"/>
</dbReference>
<evidence type="ECO:0000256" key="4">
    <source>
        <dbReference type="ARBA" id="ARBA00022679"/>
    </source>
</evidence>
<dbReference type="AlphaFoldDB" id="A0A6P6G967"/>
<dbReference type="PROSITE" id="PS51698">
    <property type="entry name" value="U_BOX"/>
    <property type="match status" value="1"/>
</dbReference>
<dbReference type="GO" id="GO:0016567">
    <property type="term" value="P:protein ubiquitination"/>
    <property type="evidence" value="ECO:0007669"/>
    <property type="project" value="UniProtKB-UniPathway"/>
</dbReference>
<dbReference type="RefSeq" id="XP_015884653.1">
    <property type="nucleotide sequence ID" value="XM_016029167.2"/>
</dbReference>
<keyword evidence="5" id="KW-0833">Ubl conjugation pathway</keyword>
<organism evidence="8">
    <name type="scientific">Ziziphus jujuba</name>
    <name type="common">Chinese jujube</name>
    <name type="synonym">Ziziphus sativa</name>
    <dbReference type="NCBI Taxonomy" id="326968"/>
    <lineage>
        <taxon>Eukaryota</taxon>
        <taxon>Viridiplantae</taxon>
        <taxon>Streptophyta</taxon>
        <taxon>Embryophyta</taxon>
        <taxon>Tracheophyta</taxon>
        <taxon>Spermatophyta</taxon>
        <taxon>Magnoliopsida</taxon>
        <taxon>eudicotyledons</taxon>
        <taxon>Gunneridae</taxon>
        <taxon>Pentapetalae</taxon>
        <taxon>rosids</taxon>
        <taxon>fabids</taxon>
        <taxon>Rosales</taxon>
        <taxon>Rhamnaceae</taxon>
        <taxon>Paliureae</taxon>
        <taxon>Ziziphus</taxon>
    </lineage>
</organism>
<dbReference type="EC" id="2.3.2.27" evidence="3"/>
<dbReference type="RefSeq" id="XP_015884651.1">
    <property type="nucleotide sequence ID" value="XM_016029165.2"/>
</dbReference>
<name>A0A6P6G967_ZIZJJ</name>
<proteinExistence type="predicted"/>
<keyword evidence="4" id="KW-0808">Transferase</keyword>
<protein>
    <recommendedName>
        <fullName evidence="3">RING-type E3 ubiquitin transferase</fullName>
        <ecNumber evidence="3">2.3.2.27</ecNumber>
    </recommendedName>
</protein>
<dbReference type="RefSeq" id="XP_015884650.2">
    <property type="nucleotide sequence ID" value="XM_016029164.4"/>
</dbReference>
<evidence type="ECO:0000313" key="7">
    <source>
        <dbReference type="Proteomes" id="UP001652623"/>
    </source>
</evidence>
<dbReference type="SUPFAM" id="SSF57850">
    <property type="entry name" value="RING/U-box"/>
    <property type="match status" value="1"/>
</dbReference>
<sequence length="745" mass="82969">MALLNLMANDGGYALELSYYCTVKVHGLICLELKKFIVRISQIFPGIESARPGCKPGIQALCLLHDAMDKAKSIIQECSESSKLYLAITADKVVKRCERIRDALDSCLSQIQNLVPVLLAAKISGIIHDLRSAKFPLISAEDEARGALLVLLRRDINASSTVNNEELEILLLAASKLNITSPVALLIEKRSIKRLLDKVNDTEIKKTKILKYLLYLLRKYTGFINEGTFSQQEGGCSEVTEPELQFEYVRDESQAAKLGGTPQPPDAFKCPFSMSLMYDPVIIASGKTFERIWIERWFNEGNETCPVTHKKLDHLTVTPNSVMKDLISQWCMKCGITVPEPCSQPFPAPHSSPRILRSGSISSFGSYMNDLRLQVSHVSLRSSDSSRGSPLLDDKVGGGSKSGLVQMDAESQNIQCCSFGRENTNAFLSRLEELSWESQCRVVKNVKKQLEVEDNHDSDVPTIGNDQIMLLVKFMKNASEISDAKAHRDGVEVLWAILCRNRREIPPFHEDVIHVLAPYLGSEIAEKVLEIMEVLSREKYFKSVMLASGTLPSILEALETRIRKLHSLALKVVCNLSTHNDTGYHMVYLDCIPKLVQLLGDRTLALYSIKILKNLSQNGEARIAVAESIECLDAIDRLLENGTKVEQENAVDVLLYLCHGCPEYIQLVKRESIIESLASIYANGNSRGKEISRELIQLLDTITDDNTSHCQIANAEIPSGSAKKSSTKAFRFLAKKMPVFSKPFS</sequence>
<dbReference type="RefSeq" id="XP_015884653.2">
    <property type="nucleotide sequence ID" value="XM_016029167.4"/>
</dbReference>
<dbReference type="InterPro" id="IPR016024">
    <property type="entry name" value="ARM-type_fold"/>
</dbReference>
<evidence type="ECO:0000256" key="3">
    <source>
        <dbReference type="ARBA" id="ARBA00012483"/>
    </source>
</evidence>
<dbReference type="SUPFAM" id="SSF48371">
    <property type="entry name" value="ARM repeat"/>
    <property type="match status" value="1"/>
</dbReference>
<dbReference type="SMART" id="SM00504">
    <property type="entry name" value="Ubox"/>
    <property type="match status" value="1"/>
</dbReference>
<feature type="domain" description="U-box" evidence="6">
    <location>
        <begin position="263"/>
        <end position="337"/>
    </location>
</feature>
<dbReference type="UniPathway" id="UPA00143"/>
<accession>A0A6P6G967</accession>
<dbReference type="InterPro" id="IPR036537">
    <property type="entry name" value="Adaptor_Cbl_N_dom_sf"/>
</dbReference>
<evidence type="ECO:0000256" key="2">
    <source>
        <dbReference type="ARBA" id="ARBA00004906"/>
    </source>
</evidence>
<evidence type="ECO:0000313" key="8">
    <source>
        <dbReference type="RefSeq" id="XP_015884651.1"/>
    </source>
</evidence>
<reference evidence="8 9" key="1">
    <citation type="submission" date="2022-04" db="UniProtKB">
        <authorList>
            <consortium name="RefSeq"/>
        </authorList>
    </citation>
    <scope>IDENTIFICATION</scope>
    <source>
        <tissue evidence="8 9">In vitro plantlets</tissue>
    </source>
</reference>
<dbReference type="Gene3D" id="1.20.930.20">
    <property type="entry name" value="Adaptor protein Cbl, N-terminal domain"/>
    <property type="match status" value="1"/>
</dbReference>
<evidence type="ECO:0000313" key="9">
    <source>
        <dbReference type="RefSeq" id="XP_015884653.1"/>
    </source>
</evidence>
<dbReference type="GO" id="GO:0061630">
    <property type="term" value="F:ubiquitin protein ligase activity"/>
    <property type="evidence" value="ECO:0007669"/>
    <property type="project" value="UniProtKB-EC"/>
</dbReference>
<dbReference type="Gene3D" id="1.25.10.10">
    <property type="entry name" value="Leucine-rich Repeat Variant"/>
    <property type="match status" value="1"/>
</dbReference>
<dbReference type="Proteomes" id="UP001652623">
    <property type="component" value="Chromosome 5"/>
</dbReference>
<dbReference type="PANTHER" id="PTHR23315:SF239">
    <property type="entry name" value="RING-TYPE E3 UBIQUITIN TRANSFERASE"/>
    <property type="match status" value="1"/>
</dbReference>
<evidence type="ECO:0000259" key="6">
    <source>
        <dbReference type="PROSITE" id="PS51698"/>
    </source>
</evidence>
<comment type="pathway">
    <text evidence="2">Protein modification; protein ubiquitination.</text>
</comment>
<dbReference type="CDD" id="cd16664">
    <property type="entry name" value="RING-Ubox_PUB"/>
    <property type="match status" value="1"/>
</dbReference>
<dbReference type="KEGG" id="zju:107420261"/>
<dbReference type="PANTHER" id="PTHR23315">
    <property type="entry name" value="U BOX DOMAIN-CONTAINING"/>
    <property type="match status" value="1"/>
</dbReference>
<dbReference type="Pfam" id="PF04564">
    <property type="entry name" value="U-box"/>
    <property type="match status" value="1"/>
</dbReference>
<dbReference type="GeneID" id="107420261"/>
<dbReference type="GO" id="GO:0007166">
    <property type="term" value="P:cell surface receptor signaling pathway"/>
    <property type="evidence" value="ECO:0007669"/>
    <property type="project" value="InterPro"/>
</dbReference>
<evidence type="ECO:0000256" key="1">
    <source>
        <dbReference type="ARBA" id="ARBA00000900"/>
    </source>
</evidence>
<keyword evidence="7" id="KW-1185">Reference proteome</keyword>
<dbReference type="InterPro" id="IPR011989">
    <property type="entry name" value="ARM-like"/>
</dbReference>
<gene>
    <name evidence="8 9" type="primary">LOC107420261</name>
</gene>
<dbReference type="Gene3D" id="3.30.40.10">
    <property type="entry name" value="Zinc/RING finger domain, C3HC4 (zinc finger)"/>
    <property type="match status" value="1"/>
</dbReference>